<dbReference type="PROSITE" id="PS50095">
    <property type="entry name" value="PLAT"/>
    <property type="match status" value="1"/>
</dbReference>
<evidence type="ECO:0000313" key="6">
    <source>
        <dbReference type="Proteomes" id="UP001233172"/>
    </source>
</evidence>
<comment type="caution">
    <text evidence="1">Lacks conserved residue(s) required for the propagation of feature annotation.</text>
</comment>
<reference evidence="5" key="1">
    <citation type="journal article" date="2023" name="PLoS Negl. Trop. Dis.">
        <title>A genome sequence for Biomphalaria pfeifferi, the major vector snail for the human-infecting parasite Schistosoma mansoni.</title>
        <authorList>
            <person name="Bu L."/>
            <person name="Lu L."/>
            <person name="Laidemitt M.R."/>
            <person name="Zhang S.M."/>
            <person name="Mutuku M."/>
            <person name="Mkoji G."/>
            <person name="Steinauer M."/>
            <person name="Loker E.S."/>
        </authorList>
    </citation>
    <scope>NUCLEOTIDE SEQUENCE</scope>
    <source>
        <strain evidence="5">KasaAsao</strain>
    </source>
</reference>
<keyword evidence="6" id="KW-1185">Reference proteome</keyword>
<protein>
    <submittedName>
        <fullName evidence="5">Polycystic kidney disease 1-related protein</fullName>
    </submittedName>
</protein>
<keyword evidence="3" id="KW-0732">Signal</keyword>
<dbReference type="InterPro" id="IPR051223">
    <property type="entry name" value="Polycystin"/>
</dbReference>
<dbReference type="EMBL" id="JASAOG010000187">
    <property type="protein sequence ID" value="KAK0045057.1"/>
    <property type="molecule type" value="Genomic_DNA"/>
</dbReference>
<keyword evidence="2" id="KW-0472">Membrane</keyword>
<feature type="transmembrane region" description="Helical" evidence="2">
    <location>
        <begin position="1587"/>
        <end position="1606"/>
    </location>
</feature>
<dbReference type="SMART" id="SM00308">
    <property type="entry name" value="LH2"/>
    <property type="match status" value="1"/>
</dbReference>
<dbReference type="PANTHER" id="PTHR10877:SF194">
    <property type="entry name" value="LOCATION OF VULVA DEFECTIVE 1"/>
    <property type="match status" value="1"/>
</dbReference>
<feature type="chain" id="PRO_5041931267" evidence="3">
    <location>
        <begin position="16"/>
        <end position="1838"/>
    </location>
</feature>
<evidence type="ECO:0000313" key="5">
    <source>
        <dbReference type="EMBL" id="KAK0045057.1"/>
    </source>
</evidence>
<dbReference type="InterPro" id="IPR001024">
    <property type="entry name" value="PLAT/LH2_dom"/>
</dbReference>
<dbReference type="SUPFAM" id="SSF49723">
    <property type="entry name" value="Lipase/lipooxygenase domain (PLAT/LH2 domain)"/>
    <property type="match status" value="1"/>
</dbReference>
<keyword evidence="2" id="KW-1133">Transmembrane helix</keyword>
<comment type="caution">
    <text evidence="5">The sequence shown here is derived from an EMBL/GenBank/DDBJ whole genome shotgun (WGS) entry which is preliminary data.</text>
</comment>
<accession>A0AAD8AZ63</accession>
<dbReference type="Gene3D" id="2.60.60.20">
    <property type="entry name" value="PLAT/LH2 domain"/>
    <property type="match status" value="1"/>
</dbReference>
<dbReference type="InterPro" id="IPR002859">
    <property type="entry name" value="PKD/REJ-like"/>
</dbReference>
<dbReference type="GO" id="GO:0005262">
    <property type="term" value="F:calcium channel activity"/>
    <property type="evidence" value="ECO:0007669"/>
    <property type="project" value="TreeGrafter"/>
</dbReference>
<dbReference type="InterPro" id="IPR036392">
    <property type="entry name" value="PLAT/LH2_dom_sf"/>
</dbReference>
<feature type="transmembrane region" description="Helical" evidence="2">
    <location>
        <begin position="1794"/>
        <end position="1813"/>
    </location>
</feature>
<dbReference type="Pfam" id="PF01477">
    <property type="entry name" value="PLAT"/>
    <property type="match status" value="1"/>
</dbReference>
<dbReference type="Pfam" id="PF02010">
    <property type="entry name" value="REJ"/>
    <property type="match status" value="1"/>
</dbReference>
<evidence type="ECO:0000256" key="3">
    <source>
        <dbReference type="SAM" id="SignalP"/>
    </source>
</evidence>
<evidence type="ECO:0000256" key="1">
    <source>
        <dbReference type="PROSITE-ProRule" id="PRU00152"/>
    </source>
</evidence>
<dbReference type="PANTHER" id="PTHR10877">
    <property type="entry name" value="POLYCYSTIN FAMILY MEMBER"/>
    <property type="match status" value="1"/>
</dbReference>
<reference evidence="5" key="2">
    <citation type="submission" date="2023-04" db="EMBL/GenBank/DDBJ databases">
        <authorList>
            <person name="Bu L."/>
            <person name="Lu L."/>
            <person name="Laidemitt M.R."/>
            <person name="Zhang S.M."/>
            <person name="Mutuku M."/>
            <person name="Mkoji G."/>
            <person name="Steinauer M."/>
            <person name="Loker E.S."/>
        </authorList>
    </citation>
    <scope>NUCLEOTIDE SEQUENCE</scope>
    <source>
        <strain evidence="5">KasaAsao</strain>
        <tissue evidence="5">Whole Snail</tissue>
    </source>
</reference>
<sequence>MCSFILGCWPPQVLALTNISISGYDNTTVAVRRTETDVCLETVNIKNDNNFLVNVQISNTTHDRVFVVNSMQQTSLNVTDLILINVTENLIVNVSVTKSMAIVLPSNGTNETITSQTPSNNTQVTDYASTTQVTDYANNTSPIPLAQTTQVTNYTKSNSLIQPTATIQVTEYTIKTLSLVPRPELKGLTVDYKNAYPIGMEIVVKANVSSGLNVTFTFQIWFQKSQKTLNNLTIIDDWSASVQFSTSSLGLYTLIVVASACQEKLEETVSFYVHTPIEPSAIDLSYEPSGHRKTPNVFYPKDLVGVALKVIAVNFSSESPTKPYCTVDWGDFTRVIKTYDDDLTPDAETLYIFTKNHTYASVGIYTASVVCENLVSQVQGQVTFQIVSPTIHSSVEVLRNPEPFPVHGNAVGSLEIIQSFLKGDYPDLMITIDFGPGESNTSFTFSENNKIIKHTFNKRGTYPINVTFEAFNMSHSDVVNLRIGVFVDFYQEKHRFLIRINEQTTFKLVRYVWNSPVLADIDMNPLIKTVTFPYHLSINDINVTYSDVAIKRATARTSLYNITEEIYYDFETYVPCISTIDLFESTYRDPTTPLKAWLSTLPKISGRSERTSASNESDQFNMTWQVWKNSFGYPLNHADTYENYHWTEEKITQPMAIVMDFIYIKSAGLYKIQLTVSVIGKREKESDTMYLEVGPAPLVAKIDKGIYRQVQSNQNLQLDAYSVSIDPPLLAEYSNLAFNWSCFYLSQPESITRYALPYYHNDTSYRQLPHCRAISTPSLGKMIISAQSFKVNAAILFEVIVTKDTRSAIATQIVQFLDSDINDVSIKCIWNCDRKLSTEDRTVYKAEIDCSICTFRDIYEAQYKWSVYKYTNAHNSSNSLQEISDSFWGTKITSYQNSSRFDTEGGWWEEAMTYLIVLIVKVGNYAETKAMHVAYTNIKPYNGTCTVTPSQGIALETIFSFKCTGWKDEEIRATRSQMDTNFGLQYAIYQTTSVGFHLVYFGSEIQASTLLSDCPNSALFCEVVVYIIDIYRSKVNFTLNVQIQPMYNQLTMSTSTTSGSVDDIAFDMMKKMNSSISVKDSLKIAKRAATLTPSLSSLAKSVSEEQLNETTTTTAIPLNKPVVTSFSQTATNLVEIVGGLIENYNVRAPEEIQMMANSMSVLTNDTNLMTPDSMVTASSAVQSLTNKVKNVQSKLPDLNHCIDEITDVIHNIIEYQSNNNLDDIYSNIKMKALKQGLSDVETQNFIESEIQKMDLQVYQQSAQIESINSNITSSWDQLLTVLPKMEDPTGKFNKTKQSYLMTTQQTTIADVTNSTDYIPPLGFTFDGVNLGEKDQSLMVVKAVKTKNIFIQGQNSKLINADIIIGSVDDSDGNKLNLSSPRIIHETKESNCSVTETLQTIAPQFIEGDASQMFYHQFEYKQTHLFFCLKLRPFNPLVTYTLYLRMDIEPTDLVYDIKKQLTSKTFQPCEEICFPPKTFSTPGTVYIGLKPNINDTVKSSLNLQKRSDSYNLNDAYLFGVTTSACLSWNDTVKDWQTDKCKLTKEKGNVVCTCGDGKEIISAVSFNFEPNTIHFGTVFSKFDIKAQGIVFGVLITLYVMFTLIGFWAHYMDKKGMFQWGVFPLVDNYCDDTYFYLITVHTGLRRSAGTKSNVYFCLSGQDHDTGVRKLSDGIKEGFPSGSVSHFVMACDKCLGDLQCMKIWHDSSGKGNASTWYLDQIDIVDLQSNKAFYFVCGEWLSPEYSLETTIAATCVDELGTLKNLFFTNTKQHLADDHIWLSVFIRPQNSRFSRVERSMCCLAFVMLAMITSAMFYKINVPDVNRKQDKVDFEIGPLRIGYQQ</sequence>
<evidence type="ECO:0000259" key="4">
    <source>
        <dbReference type="PROSITE" id="PS50095"/>
    </source>
</evidence>
<proteinExistence type="predicted"/>
<name>A0AAD8AZ63_BIOPF</name>
<dbReference type="Proteomes" id="UP001233172">
    <property type="component" value="Unassembled WGS sequence"/>
</dbReference>
<dbReference type="GO" id="GO:0016020">
    <property type="term" value="C:membrane"/>
    <property type="evidence" value="ECO:0007669"/>
    <property type="project" value="TreeGrafter"/>
</dbReference>
<dbReference type="FunFam" id="2.60.60.20:FF:000022">
    <property type="entry name" value="Uncharacterized protein"/>
    <property type="match status" value="1"/>
</dbReference>
<feature type="domain" description="PLAT" evidence="4">
    <location>
        <begin position="1631"/>
        <end position="1750"/>
    </location>
</feature>
<dbReference type="GO" id="GO:0050982">
    <property type="term" value="P:detection of mechanical stimulus"/>
    <property type="evidence" value="ECO:0007669"/>
    <property type="project" value="TreeGrafter"/>
</dbReference>
<organism evidence="5 6">
    <name type="scientific">Biomphalaria pfeifferi</name>
    <name type="common">Bloodfluke planorb</name>
    <name type="synonym">Freshwater snail</name>
    <dbReference type="NCBI Taxonomy" id="112525"/>
    <lineage>
        <taxon>Eukaryota</taxon>
        <taxon>Metazoa</taxon>
        <taxon>Spiralia</taxon>
        <taxon>Lophotrochozoa</taxon>
        <taxon>Mollusca</taxon>
        <taxon>Gastropoda</taxon>
        <taxon>Heterobranchia</taxon>
        <taxon>Euthyneura</taxon>
        <taxon>Panpulmonata</taxon>
        <taxon>Hygrophila</taxon>
        <taxon>Lymnaeoidea</taxon>
        <taxon>Planorbidae</taxon>
        <taxon>Biomphalaria</taxon>
    </lineage>
</organism>
<gene>
    <name evidence="5" type="ORF">Bpfe_025536</name>
</gene>
<feature type="signal peptide" evidence="3">
    <location>
        <begin position="1"/>
        <end position="15"/>
    </location>
</feature>
<evidence type="ECO:0000256" key="2">
    <source>
        <dbReference type="SAM" id="Phobius"/>
    </source>
</evidence>
<keyword evidence="2" id="KW-0812">Transmembrane</keyword>
<feature type="non-terminal residue" evidence="5">
    <location>
        <position position="1838"/>
    </location>
</feature>